<feature type="compositionally biased region" description="Polar residues" evidence="12">
    <location>
        <begin position="175"/>
        <end position="184"/>
    </location>
</feature>
<evidence type="ECO:0000313" key="16">
    <source>
        <dbReference type="EMBL" id="KAF5639036.1"/>
    </source>
</evidence>
<sequence length="1545" mass="168964">METSDYETNTLSIVCLSYPYTSNVPPEAFLYLILAFQNNIASVAFRIYEPPPDQSHAFQSSALEIQSSLRDQGKLVSYDADRVGIWIFQIVSKDGTSNLVNSAPGSSLEASGYTLGMVEEGTLEPVALQKSRIPGNTTQNAPNNAASTSSPAESNSRNPLISPTQVAGGALPDGGSQSSAQATDMKTPRIVPKIIYEQFIVAVISSIAFAFCSRSMTIPLNYRTMLIPPLQADANERERGSLQADPVVGTFKTYLTTTGSLVVSLTFSYCKNLATVEDVLTGDSSSPSSSVLAAPYGVFATKQNFANGDGSDRSLAQTPNTQALSVRSIPDTNDSQWKHSCLKALEYCGLNPSQFKSSPWVNLLISKPASQDAEGESKRSRATVPWPGSLCFRKKPLEMSTTHRVGDTMLSGHEECHDPLGDARGWFAGASEREERISKRRAERMYAVPKEVNGANPLAQNLNGQSPLTMRRPSTAAAGVMYPTPPDAIQQHIGITPSLDGAISSPNNPPPTLAVVDADITMPTATPMPDAENDTWGGHHEQKRERSDSNAMGDSDDVMNDLGEDVFGDHDVTEDDFNFFDGPDSNDLDMDMPDLQPVPTAPAPQVMPPPVLSHPHPQPHPQPHKVIEPQPEVKPKPKTNDSVFAKPELKHARSSLNEELNHRIKVERPDTAKRGSSPFDPATVFKRVRASLSSPTKDDFAVQPPRRKSSVFEKVEFDPKIPLINKKYEHGGAFDFSKDQSNGDSRPSAHNLSRDEYLEGQGKLKQTSKSLLGNSLIRSLTGIDASNTHASPQRLNGHDWISEESDLESDGDDISSISGGPVSPVKSSIKRTVVDDDALSQATTSRETELLDDFTDEQLAIELPKLSKTESPEMLLNRFFLDPEPLNVDVGLSNHDFVEIAQIVTEQAATGRLEIGIEHKAESSVSLATMRSHELNIARNSLQLLHDVMPSNLGTPTAVRLKALLEIQDLPLVGQPSRLQPRPIPGRDPNAEQLRANNLYQIPVPHLEVRRSETKLSVLPSSMSFWEGLGLSPSWGTKDISALCIFPGWKGMSDHVESFLGRLKSVYESLKLGTLNNLPLSGDWDDGVLPYEVDRISTSPDATVTGHGSALVESMEVLRSSLSELKSKDKNLVIYFVYSPDNPASIIEACTAFYRCFDEYSDLLAARRESPQNELVLQLVSLDMISSTTSLVVPTPAEMTKLCIETYDRCTLFLDTEFGGPTPAPSVMLEQPPPRMIDFKLTTSPSQSLMHENSCLHVGYAESLDGRWITAAWTDNRGQRQATTSYSITRSRTPDRSVSQHKAAIIAEIWATTLTMISIWKVHWRVIITKSGVMDQREVEWWQAASTLDDKHSFTMIIMSVDTNPSLQLVPPIVKIPHAATSAFYSTPVSTPQANIVSPEQTTTPATPMRDASTLAATATAEGAAEAEADSFLIDATDQTWGAIVGHRLCNSTTLLEVRPALASGYLIKRTGTKLEDPPVVMEVNLVHTEATPRAYEPLLREMLYYFRGLGTLARARGVVDREMDVRPWHIAAAEKGVRALHLLL</sequence>
<evidence type="ECO:0000256" key="1">
    <source>
        <dbReference type="ARBA" id="ARBA00004123"/>
    </source>
</evidence>
<accession>A0A8H5RVR8</accession>
<feature type="domain" description="Mediator complex subunit Med13 C-terminal" evidence="13">
    <location>
        <begin position="1224"/>
        <end position="1534"/>
    </location>
</feature>
<feature type="region of interest" description="Disordered" evidence="12">
    <location>
        <begin position="581"/>
        <end position="682"/>
    </location>
</feature>
<name>A0A8H5RVR8_9HYPO</name>
<feature type="domain" description="MID" evidence="15">
    <location>
        <begin position="1038"/>
        <end position="1210"/>
    </location>
</feature>
<comment type="similarity">
    <text evidence="2 11">Belongs to the Mediator complex subunit 13 family.</text>
</comment>
<reference evidence="16 17" key="1">
    <citation type="submission" date="2020-05" db="EMBL/GenBank/DDBJ databases">
        <title>Identification and distribution of gene clusters putatively required for synthesis of sphingolipid metabolism inhibitors in phylogenetically diverse species of the filamentous fungus Fusarium.</title>
        <authorList>
            <person name="Kim H.-S."/>
            <person name="Busman M."/>
            <person name="Brown D.W."/>
            <person name="Divon H."/>
            <person name="Uhlig S."/>
            <person name="Proctor R.H."/>
        </authorList>
    </citation>
    <scope>NUCLEOTIDE SEQUENCE [LARGE SCALE GENOMIC DNA]</scope>
    <source>
        <strain evidence="16 17">NRRL 66243</strain>
    </source>
</reference>
<evidence type="ECO:0000259" key="15">
    <source>
        <dbReference type="Pfam" id="PF18296"/>
    </source>
</evidence>
<dbReference type="EMBL" id="JAAQRI010000093">
    <property type="protein sequence ID" value="KAF5639036.1"/>
    <property type="molecule type" value="Genomic_DNA"/>
</dbReference>
<dbReference type="GO" id="GO:0045944">
    <property type="term" value="P:positive regulation of transcription by RNA polymerase II"/>
    <property type="evidence" value="ECO:0007669"/>
    <property type="project" value="TreeGrafter"/>
</dbReference>
<dbReference type="GO" id="GO:0016592">
    <property type="term" value="C:mediator complex"/>
    <property type="evidence" value="ECO:0007669"/>
    <property type="project" value="InterPro"/>
</dbReference>
<proteinExistence type="inferred from homology"/>
<feature type="compositionally biased region" description="Low complexity" evidence="12">
    <location>
        <begin position="814"/>
        <end position="827"/>
    </location>
</feature>
<comment type="subunit">
    <text evidence="11">Component of the SRB8-11 complex, which itself associates with the Mediator complex.</text>
</comment>
<dbReference type="Pfam" id="PF06333">
    <property type="entry name" value="Med13_C"/>
    <property type="match status" value="1"/>
</dbReference>
<dbReference type="PANTHER" id="PTHR48249:SF3">
    <property type="entry name" value="MEDIATOR OF RNA POLYMERASE II TRANSCRIPTION SUBUNIT 13"/>
    <property type="match status" value="1"/>
</dbReference>
<feature type="region of interest" description="Disordered" evidence="12">
    <location>
        <begin position="133"/>
        <end position="184"/>
    </location>
</feature>
<feature type="compositionally biased region" description="Basic and acidic residues" evidence="12">
    <location>
        <begin position="625"/>
        <end position="639"/>
    </location>
</feature>
<dbReference type="PANTHER" id="PTHR48249">
    <property type="entry name" value="MEDIATOR OF RNA POLYMERASE II TRANSCRIPTION SUBUNIT 13"/>
    <property type="match status" value="1"/>
</dbReference>
<comment type="subcellular location">
    <subcellularLocation>
        <location evidence="1 11">Nucleus</location>
    </subcellularLocation>
</comment>
<evidence type="ECO:0000313" key="17">
    <source>
        <dbReference type="Proteomes" id="UP000530670"/>
    </source>
</evidence>
<evidence type="ECO:0000256" key="2">
    <source>
        <dbReference type="ARBA" id="ARBA00009354"/>
    </source>
</evidence>
<keyword evidence="6 11" id="KW-0010">Activator</keyword>
<feature type="domain" description="Mediator complex subunit Med13 N-terminal" evidence="14">
    <location>
        <begin position="38"/>
        <end position="395"/>
    </location>
</feature>
<evidence type="ECO:0000256" key="3">
    <source>
        <dbReference type="ARBA" id="ARBA00019618"/>
    </source>
</evidence>
<feature type="compositionally biased region" description="Acidic residues" evidence="12">
    <location>
        <begin position="581"/>
        <end position="592"/>
    </location>
</feature>
<evidence type="ECO:0000256" key="5">
    <source>
        <dbReference type="ARBA" id="ARBA00023015"/>
    </source>
</evidence>
<comment type="caution">
    <text evidence="16">The sequence shown here is derived from an EMBL/GenBank/DDBJ whole genome shotgun (WGS) entry which is preliminary data.</text>
</comment>
<feature type="compositionally biased region" description="Pro residues" evidence="12">
    <location>
        <begin position="599"/>
        <end position="621"/>
    </location>
</feature>
<dbReference type="Proteomes" id="UP000530670">
    <property type="component" value="Unassembled WGS sequence"/>
</dbReference>
<dbReference type="RefSeq" id="XP_037207905.1">
    <property type="nucleotide sequence ID" value="XM_037351475.1"/>
</dbReference>
<gene>
    <name evidence="16" type="ORF">FTJAE_5010</name>
</gene>
<feature type="region of interest" description="Disordered" evidence="12">
    <location>
        <begin position="804"/>
        <end position="829"/>
    </location>
</feature>
<evidence type="ECO:0000259" key="13">
    <source>
        <dbReference type="Pfam" id="PF06333"/>
    </source>
</evidence>
<dbReference type="InterPro" id="IPR021643">
    <property type="entry name" value="Mediator_Med13_N"/>
</dbReference>
<dbReference type="Pfam" id="PF11597">
    <property type="entry name" value="Med13_N"/>
    <property type="match status" value="1"/>
</dbReference>
<organism evidence="16 17">
    <name type="scientific">Fusarium tjaetaba</name>
    <dbReference type="NCBI Taxonomy" id="1567544"/>
    <lineage>
        <taxon>Eukaryota</taxon>
        <taxon>Fungi</taxon>
        <taxon>Dikarya</taxon>
        <taxon>Ascomycota</taxon>
        <taxon>Pezizomycotina</taxon>
        <taxon>Sordariomycetes</taxon>
        <taxon>Hypocreomycetidae</taxon>
        <taxon>Hypocreales</taxon>
        <taxon>Nectriaceae</taxon>
        <taxon>Fusarium</taxon>
        <taxon>Fusarium fujikuroi species complex</taxon>
    </lineage>
</organism>
<dbReference type="InterPro" id="IPR051139">
    <property type="entry name" value="Mediator_complx_sub13"/>
</dbReference>
<dbReference type="GO" id="GO:0003713">
    <property type="term" value="F:transcription coactivator activity"/>
    <property type="evidence" value="ECO:0007669"/>
    <property type="project" value="TreeGrafter"/>
</dbReference>
<evidence type="ECO:0000256" key="10">
    <source>
        <dbReference type="ARBA" id="ARBA00032008"/>
    </source>
</evidence>
<evidence type="ECO:0000256" key="8">
    <source>
        <dbReference type="ARBA" id="ARBA00023242"/>
    </source>
</evidence>
<dbReference type="InterPro" id="IPR041285">
    <property type="entry name" value="MID_MedPIWI"/>
</dbReference>
<keyword evidence="5 11" id="KW-0805">Transcription regulation</keyword>
<keyword evidence="17" id="KW-1185">Reference proteome</keyword>
<comment type="function">
    <text evidence="9 11">Component of the SRB8-11 complex. The SRB8-11 complex is a regulatory module of the Mediator complex which is itself involved in regulation of basal and activated RNA polymerase II-dependent transcription. The SRB8-11 complex may be involved in the transcriptional repression of a subset of genes regulated by Mediator. It may inhibit the association of the Mediator complex with RNA polymerase II to form the holoenzyme complex.</text>
</comment>
<feature type="compositionally biased region" description="Acidic residues" evidence="12">
    <location>
        <begin position="804"/>
        <end position="813"/>
    </location>
</feature>
<feature type="compositionally biased region" description="Low complexity" evidence="12">
    <location>
        <begin position="134"/>
        <end position="156"/>
    </location>
</feature>
<keyword evidence="7 11" id="KW-0804">Transcription</keyword>
<keyword evidence="4 11" id="KW-0678">Repressor</keyword>
<evidence type="ECO:0000256" key="12">
    <source>
        <dbReference type="SAM" id="MobiDB-lite"/>
    </source>
</evidence>
<dbReference type="GeneID" id="59303745"/>
<evidence type="ECO:0000256" key="9">
    <source>
        <dbReference type="ARBA" id="ARBA00025661"/>
    </source>
</evidence>
<evidence type="ECO:0000256" key="6">
    <source>
        <dbReference type="ARBA" id="ARBA00023159"/>
    </source>
</evidence>
<evidence type="ECO:0000259" key="14">
    <source>
        <dbReference type="Pfam" id="PF11597"/>
    </source>
</evidence>
<evidence type="ECO:0000256" key="7">
    <source>
        <dbReference type="ARBA" id="ARBA00023163"/>
    </source>
</evidence>
<dbReference type="Pfam" id="PF18296">
    <property type="entry name" value="MID_MedPIWI"/>
    <property type="match status" value="1"/>
</dbReference>
<evidence type="ECO:0000256" key="4">
    <source>
        <dbReference type="ARBA" id="ARBA00022491"/>
    </source>
</evidence>
<keyword evidence="8 11" id="KW-0539">Nucleus</keyword>
<protein>
    <recommendedName>
        <fullName evidence="3 11">Mediator of RNA polymerase II transcription subunit 13</fullName>
    </recommendedName>
    <alternativeName>
        <fullName evidence="10 11">Mediator complex subunit 13</fullName>
    </alternativeName>
</protein>
<feature type="compositionally biased region" description="Basic and acidic residues" evidence="12">
    <location>
        <begin position="537"/>
        <end position="548"/>
    </location>
</feature>
<feature type="compositionally biased region" description="Basic and acidic residues" evidence="12">
    <location>
        <begin position="659"/>
        <end position="673"/>
    </location>
</feature>
<feature type="region of interest" description="Disordered" evidence="12">
    <location>
        <begin position="526"/>
        <end position="556"/>
    </location>
</feature>
<evidence type="ECO:0000256" key="11">
    <source>
        <dbReference type="RuleBase" id="RU364134"/>
    </source>
</evidence>
<dbReference type="OrthoDB" id="103819at2759"/>
<dbReference type="InterPro" id="IPR009401">
    <property type="entry name" value="Med13_C"/>
</dbReference>